<feature type="non-terminal residue" evidence="1">
    <location>
        <position position="1"/>
    </location>
</feature>
<dbReference type="EMBL" id="CAJVQB010082910">
    <property type="protein sequence ID" value="CAG8846308.1"/>
    <property type="molecule type" value="Genomic_DNA"/>
</dbReference>
<evidence type="ECO:0000313" key="2">
    <source>
        <dbReference type="Proteomes" id="UP000789901"/>
    </source>
</evidence>
<comment type="caution">
    <text evidence="1">The sequence shown here is derived from an EMBL/GenBank/DDBJ whole genome shotgun (WGS) entry which is preliminary data.</text>
</comment>
<organism evidence="1 2">
    <name type="scientific">Gigaspora margarita</name>
    <dbReference type="NCBI Taxonomy" id="4874"/>
    <lineage>
        <taxon>Eukaryota</taxon>
        <taxon>Fungi</taxon>
        <taxon>Fungi incertae sedis</taxon>
        <taxon>Mucoromycota</taxon>
        <taxon>Glomeromycotina</taxon>
        <taxon>Glomeromycetes</taxon>
        <taxon>Diversisporales</taxon>
        <taxon>Gigasporaceae</taxon>
        <taxon>Gigaspora</taxon>
    </lineage>
</organism>
<evidence type="ECO:0000313" key="1">
    <source>
        <dbReference type="EMBL" id="CAG8846308.1"/>
    </source>
</evidence>
<proteinExistence type="predicted"/>
<protein>
    <submittedName>
        <fullName evidence="1">29194_t:CDS:1</fullName>
    </submittedName>
</protein>
<dbReference type="Proteomes" id="UP000789901">
    <property type="component" value="Unassembled WGS sequence"/>
</dbReference>
<name>A0ABN7X443_GIGMA</name>
<gene>
    <name evidence="1" type="ORF">GMARGA_LOCUS38102</name>
</gene>
<sequence length="50" mass="5720">NAWDTSSQSLTRSTRMLKENSKIKSQDLLDNSLTIDLEDTNANVYFEGRI</sequence>
<reference evidence="1 2" key="1">
    <citation type="submission" date="2021-06" db="EMBL/GenBank/DDBJ databases">
        <authorList>
            <person name="Kallberg Y."/>
            <person name="Tangrot J."/>
            <person name="Rosling A."/>
        </authorList>
    </citation>
    <scope>NUCLEOTIDE SEQUENCE [LARGE SCALE GENOMIC DNA]</scope>
    <source>
        <strain evidence="1 2">120-4 pot B 10/14</strain>
    </source>
</reference>
<keyword evidence="2" id="KW-1185">Reference proteome</keyword>
<accession>A0ABN7X443</accession>